<evidence type="ECO:0000313" key="10">
    <source>
        <dbReference type="Proteomes" id="UP001449795"/>
    </source>
</evidence>
<dbReference type="GO" id="GO:0046872">
    <property type="term" value="F:metal ion binding"/>
    <property type="evidence" value="ECO:0007669"/>
    <property type="project" value="UniProtKB-KW"/>
</dbReference>
<feature type="binding site" evidence="2">
    <location>
        <begin position="310"/>
        <end position="311"/>
    </location>
    <ligand>
        <name>substrate</name>
    </ligand>
</feature>
<feature type="site" description="Transition state stabilizer" evidence="4">
    <location>
        <position position="311"/>
    </location>
</feature>
<keyword evidence="10" id="KW-1185">Reference proteome</keyword>
<comment type="similarity">
    <text evidence="1 5">Belongs to the glycosyl hydrolase 68 family.</text>
</comment>
<comment type="cofactor">
    <cofactor evidence="3">
        <name>Ca(2+)</name>
        <dbReference type="ChEBI" id="CHEBI:29108"/>
    </cofactor>
</comment>
<dbReference type="AlphaFoldDB" id="A0A7Y7IUR6"/>
<evidence type="ECO:0000256" key="2">
    <source>
        <dbReference type="PIRSR" id="PIRSR603469-2"/>
    </source>
</evidence>
<keyword evidence="3" id="KW-0479">Metal-binding</keyword>
<evidence type="ECO:0000256" key="4">
    <source>
        <dbReference type="PIRSR" id="PIRSR603469-4"/>
    </source>
</evidence>
<dbReference type="EMBL" id="JABXXP010000019">
    <property type="protein sequence ID" value="NVN10141.1"/>
    <property type="molecule type" value="Genomic_DNA"/>
</dbReference>
<gene>
    <name evidence="8" type="ORF">AAC691_06780</name>
    <name evidence="7" type="ORF">HUK84_03085</name>
</gene>
<dbReference type="GO" id="GO:0009758">
    <property type="term" value="P:carbohydrate utilization"/>
    <property type="evidence" value="ECO:0007669"/>
    <property type="project" value="InterPro"/>
</dbReference>
<feature type="binding site" evidence="2">
    <location>
        <position position="227"/>
    </location>
    <ligand>
        <name>substrate</name>
    </ligand>
</feature>
<dbReference type="GO" id="GO:0016787">
    <property type="term" value="F:hydrolase activity"/>
    <property type="evidence" value="ECO:0007669"/>
    <property type="project" value="UniProtKB-KW"/>
</dbReference>
<dbReference type="SUPFAM" id="SSF75005">
    <property type="entry name" value="Arabinanase/levansucrase/invertase"/>
    <property type="match status" value="1"/>
</dbReference>
<protein>
    <submittedName>
        <fullName evidence="7">Glycoside hydrolase family 68 protein</fullName>
    </submittedName>
</protein>
<feature type="chain" id="PRO_5030881112" evidence="6">
    <location>
        <begin position="28"/>
        <end position="580"/>
    </location>
</feature>
<dbReference type="GO" id="GO:0050053">
    <property type="term" value="F:levansucrase activity"/>
    <property type="evidence" value="ECO:0007669"/>
    <property type="project" value="InterPro"/>
</dbReference>
<reference evidence="8 10" key="2">
    <citation type="submission" date="2024-04" db="EMBL/GenBank/DDBJ databases">
        <title>Complete genome sequence of Nguyenibacter vanlangesis HBCM-1154, a strain capable of nitrogen fixation, IAA production, and phosphorus solubilization isolated from sugarcane soil.</title>
        <authorList>
            <person name="MY HANH P."/>
        </authorList>
    </citation>
    <scope>NUCLEOTIDE SEQUENCE [LARGE SCALE GENOMIC DNA]</scope>
    <source>
        <strain evidence="8 10">HBCM 1154</strain>
    </source>
</reference>
<feature type="signal peptide" evidence="6">
    <location>
        <begin position="1"/>
        <end position="27"/>
    </location>
</feature>
<dbReference type="Pfam" id="PF02435">
    <property type="entry name" value="Glyco_hydro_68"/>
    <property type="match status" value="1"/>
</dbReference>
<keyword evidence="3" id="KW-0106">Calcium</keyword>
<evidence type="ECO:0000313" key="7">
    <source>
        <dbReference type="EMBL" id="NVN10141.1"/>
    </source>
</evidence>
<name>A0A7Y7IUR6_9PROT</name>
<organism evidence="7 9">
    <name type="scientific">Nguyenibacter vanlangensis</name>
    <dbReference type="NCBI Taxonomy" id="1216886"/>
    <lineage>
        <taxon>Bacteria</taxon>
        <taxon>Pseudomonadati</taxon>
        <taxon>Pseudomonadota</taxon>
        <taxon>Alphaproteobacteria</taxon>
        <taxon>Acetobacterales</taxon>
        <taxon>Acetobacteraceae</taxon>
        <taxon>Nguyenibacter</taxon>
    </lineage>
</organism>
<evidence type="ECO:0000256" key="3">
    <source>
        <dbReference type="PIRSR" id="PIRSR603469-3"/>
    </source>
</evidence>
<dbReference type="EMBL" id="CP152276">
    <property type="protein sequence ID" value="XAE44134.1"/>
    <property type="molecule type" value="Genomic_DNA"/>
</dbReference>
<feature type="binding site" evidence="2">
    <location>
        <begin position="401"/>
        <end position="403"/>
    </location>
    <ligand>
        <name>substrate</name>
    </ligand>
</feature>
<dbReference type="RefSeq" id="WP_176638925.1">
    <property type="nucleotide sequence ID" value="NZ_CP152276.1"/>
</dbReference>
<reference evidence="7 9" key="1">
    <citation type="submission" date="2020-06" db="EMBL/GenBank/DDBJ databases">
        <title>Description of novel acetic acid bacteria.</title>
        <authorList>
            <person name="Sombolestani A."/>
        </authorList>
    </citation>
    <scope>NUCLEOTIDE SEQUENCE [LARGE SCALE GENOMIC DNA]</scope>
    <source>
        <strain evidence="7 9">LMG 31431</strain>
    </source>
</reference>
<sequence length="580" mass="63323">MANVRRRNLTLKMALVGTLALTTTAHAALARDVTPDEQREAVRVAPHVGMMPHAARLFPGTSLTGVPGFPLPTIHTQQAYAPDADFTAHWTRADAMQIKAHSNPSVAAGQNSLPGQLIMPDIPADFPTINPDVWVWDTWTLIDKHANQFSYNGWEVIFCLTADKNAGYGFDDRHTHARIGFFYRRAGIPADKRPANGGWIYGGHIIPEGAQEQVFAGTTYTITAEWSGSMRLLDPNSNQVSLFYTDMAFNRNAAGQDITPAQAVITQSLGQIHADFNHVWFTGFTTHTPLLRPDGVLYQNGAQNPYYNFRDPFTFEDPNHPGVNYMVFEGNTPGQRGIPNCTATDLGYRPNDPHAETLQQVLDSGAYYQKAAIGLAVAEDASLSKWKFLTPLVEANCVNDQTERPQMYIKDGKYYIFTISHRTTYAAGVDGPDGVYGFVGNGIRSDFQPMNYGSGLVLGNPTDLNTAAGTDYDANPQQNPRAFQSYSHYVMPGGLVESFIDTVENRRGGTLSPTVKVQIKSDASAVDLRYGNGGLGGYGDIPANRADVNIAGFIQDLASQNTPVGPNVNGQIHSFLNAKQ</sequence>
<dbReference type="InterPro" id="IPR003469">
    <property type="entry name" value="Glyco_hydro_68"/>
</dbReference>
<proteinExistence type="inferred from homology"/>
<evidence type="ECO:0000313" key="9">
    <source>
        <dbReference type="Proteomes" id="UP000534870"/>
    </source>
</evidence>
<evidence type="ECO:0000313" key="8">
    <source>
        <dbReference type="EMBL" id="XAE44134.1"/>
    </source>
</evidence>
<feature type="binding site" evidence="3">
    <location>
        <position position="400"/>
    </location>
    <ligand>
        <name>Ca(2+)</name>
        <dbReference type="ChEBI" id="CHEBI:29108"/>
        <label>1</label>
    </ligand>
</feature>
<accession>A0A7Y7IUR6</accession>
<dbReference type="Proteomes" id="UP001449795">
    <property type="component" value="Chromosome"/>
</dbReference>
<dbReference type="Proteomes" id="UP000534870">
    <property type="component" value="Unassembled WGS sequence"/>
</dbReference>
<evidence type="ECO:0000256" key="5">
    <source>
        <dbReference type="RuleBase" id="RU361220"/>
    </source>
</evidence>
<evidence type="ECO:0000256" key="1">
    <source>
        <dbReference type="ARBA" id="ARBA00006775"/>
    </source>
</evidence>
<dbReference type="Gene3D" id="2.115.10.20">
    <property type="entry name" value="Glycosyl hydrolase domain, family 43"/>
    <property type="match status" value="1"/>
</dbReference>
<evidence type="ECO:0000256" key="6">
    <source>
        <dbReference type="SAM" id="SignalP"/>
    </source>
</evidence>
<keyword evidence="7" id="KW-0378">Hydrolase</keyword>
<dbReference type="InterPro" id="IPR023296">
    <property type="entry name" value="Glyco_hydro_beta-prop_sf"/>
</dbReference>
<keyword evidence="6" id="KW-0732">Signal</keyword>
<dbReference type="CDD" id="cd08997">
    <property type="entry name" value="GH68"/>
    <property type="match status" value="1"/>
</dbReference>